<dbReference type="GO" id="GO:0016832">
    <property type="term" value="F:aldehyde-lyase activity"/>
    <property type="evidence" value="ECO:0007669"/>
    <property type="project" value="TreeGrafter"/>
</dbReference>
<evidence type="ECO:0000256" key="2">
    <source>
        <dbReference type="ARBA" id="ARBA00022723"/>
    </source>
</evidence>
<feature type="region of interest" description="Disordered" evidence="4">
    <location>
        <begin position="253"/>
        <end position="273"/>
    </location>
</feature>
<dbReference type="Gene3D" id="3.40.50.1820">
    <property type="entry name" value="alpha/beta hydrolase"/>
    <property type="match status" value="1"/>
</dbReference>
<evidence type="ECO:0000256" key="4">
    <source>
        <dbReference type="SAM" id="MobiDB-lite"/>
    </source>
</evidence>
<dbReference type="GO" id="GO:0005737">
    <property type="term" value="C:cytoplasm"/>
    <property type="evidence" value="ECO:0007669"/>
    <property type="project" value="TreeGrafter"/>
</dbReference>
<dbReference type="InterPro" id="IPR029058">
    <property type="entry name" value="AB_hydrolase_fold"/>
</dbReference>
<dbReference type="Pfam" id="PF03328">
    <property type="entry name" value="HpcH_HpaI"/>
    <property type="match status" value="1"/>
</dbReference>
<evidence type="ECO:0000313" key="8">
    <source>
        <dbReference type="Proteomes" id="UP000655208"/>
    </source>
</evidence>
<dbReference type="InterPro" id="IPR000073">
    <property type="entry name" value="AB_hydrolase_1"/>
</dbReference>
<reference evidence="7" key="2">
    <citation type="submission" date="2020-09" db="EMBL/GenBank/DDBJ databases">
        <authorList>
            <person name="Sun Q."/>
            <person name="Zhou Y."/>
        </authorList>
    </citation>
    <scope>NUCLEOTIDE SEQUENCE</scope>
    <source>
        <strain evidence="7">CGMCC 4.7308</strain>
    </source>
</reference>
<dbReference type="EMBL" id="BMNA01000004">
    <property type="protein sequence ID" value="GGM04979.1"/>
    <property type="molecule type" value="Genomic_DNA"/>
</dbReference>
<dbReference type="PRINTS" id="PR00111">
    <property type="entry name" value="ABHYDROLASE"/>
</dbReference>
<dbReference type="SUPFAM" id="SSF51621">
    <property type="entry name" value="Phosphoenolpyruvate/pyruvate domain"/>
    <property type="match status" value="1"/>
</dbReference>
<organism evidence="7 8">
    <name type="scientific">Nakamurella endophytica</name>
    <dbReference type="NCBI Taxonomy" id="1748367"/>
    <lineage>
        <taxon>Bacteria</taxon>
        <taxon>Bacillati</taxon>
        <taxon>Actinomycetota</taxon>
        <taxon>Actinomycetes</taxon>
        <taxon>Nakamurellales</taxon>
        <taxon>Nakamurellaceae</taxon>
        <taxon>Nakamurella</taxon>
    </lineage>
</organism>
<comment type="similarity">
    <text evidence="1">Belongs to the HpcH/HpaI aldolase family.</text>
</comment>
<keyword evidence="3" id="KW-0456">Lyase</keyword>
<reference evidence="7" key="1">
    <citation type="journal article" date="2014" name="Int. J. Syst. Evol. Microbiol.">
        <title>Complete genome sequence of Corynebacterium casei LMG S-19264T (=DSM 44701T), isolated from a smear-ripened cheese.</title>
        <authorList>
            <consortium name="US DOE Joint Genome Institute (JGI-PGF)"/>
            <person name="Walter F."/>
            <person name="Albersmeier A."/>
            <person name="Kalinowski J."/>
            <person name="Ruckert C."/>
        </authorList>
    </citation>
    <scope>NUCLEOTIDE SEQUENCE</scope>
    <source>
        <strain evidence="7">CGMCC 4.7308</strain>
    </source>
</reference>
<evidence type="ECO:0008006" key="9">
    <source>
        <dbReference type="Google" id="ProtNLM"/>
    </source>
</evidence>
<evidence type="ECO:0000256" key="3">
    <source>
        <dbReference type="ARBA" id="ARBA00023239"/>
    </source>
</evidence>
<dbReference type="PANTHER" id="PTHR30502">
    <property type="entry name" value="2-KETO-3-DEOXY-L-RHAMNONATE ALDOLASE"/>
    <property type="match status" value="1"/>
</dbReference>
<dbReference type="Proteomes" id="UP000655208">
    <property type="component" value="Unassembled WGS sequence"/>
</dbReference>
<dbReference type="InterPro" id="IPR050251">
    <property type="entry name" value="HpcH-HpaI_aldolase"/>
</dbReference>
<keyword evidence="8" id="KW-1185">Reference proteome</keyword>
<dbReference type="SUPFAM" id="SSF53474">
    <property type="entry name" value="alpha/beta-Hydrolases"/>
    <property type="match status" value="1"/>
</dbReference>
<evidence type="ECO:0000256" key="1">
    <source>
        <dbReference type="ARBA" id="ARBA00005568"/>
    </source>
</evidence>
<dbReference type="GO" id="GO:0046872">
    <property type="term" value="F:metal ion binding"/>
    <property type="evidence" value="ECO:0007669"/>
    <property type="project" value="UniProtKB-KW"/>
</dbReference>
<evidence type="ECO:0000259" key="6">
    <source>
        <dbReference type="Pfam" id="PF03328"/>
    </source>
</evidence>
<dbReference type="InterPro" id="IPR005000">
    <property type="entry name" value="Aldolase/citrate-lyase_domain"/>
</dbReference>
<dbReference type="Pfam" id="PF00561">
    <property type="entry name" value="Abhydrolase_1"/>
    <property type="match status" value="1"/>
</dbReference>
<dbReference type="AlphaFoldDB" id="A0A917SZH6"/>
<gene>
    <name evidence="7" type="ORF">GCM10011594_26500</name>
</gene>
<feature type="domain" description="HpcH/HpaI aldolase/citrate lyase" evidence="6">
    <location>
        <begin position="27"/>
        <end position="226"/>
    </location>
</feature>
<dbReference type="RefSeq" id="WP_188942094.1">
    <property type="nucleotide sequence ID" value="NZ_BMNA01000004.1"/>
</dbReference>
<dbReference type="PANTHER" id="PTHR30502:SF0">
    <property type="entry name" value="PHOSPHOENOLPYRUVATE CARBOXYLASE FAMILY PROTEIN"/>
    <property type="match status" value="1"/>
</dbReference>
<evidence type="ECO:0000313" key="7">
    <source>
        <dbReference type="EMBL" id="GGM04979.1"/>
    </source>
</evidence>
<dbReference type="Gene3D" id="3.20.20.60">
    <property type="entry name" value="Phosphoenolpyruvate-binding domains"/>
    <property type="match status" value="1"/>
</dbReference>
<comment type="caution">
    <text evidence="7">The sequence shown here is derived from an EMBL/GenBank/DDBJ whole genome shotgun (WGS) entry which is preliminary data.</text>
</comment>
<name>A0A917SZH6_9ACTN</name>
<keyword evidence="2" id="KW-0479">Metal-binding</keyword>
<dbReference type="InterPro" id="IPR040442">
    <property type="entry name" value="Pyrv_kinase-like_dom_sf"/>
</dbReference>
<evidence type="ECO:0000259" key="5">
    <source>
        <dbReference type="Pfam" id="PF00561"/>
    </source>
</evidence>
<proteinExistence type="inferred from homology"/>
<accession>A0A917SZH6</accession>
<dbReference type="InterPro" id="IPR015813">
    <property type="entry name" value="Pyrv/PenolPyrv_kinase-like_dom"/>
</dbReference>
<feature type="domain" description="AB hydrolase-1" evidence="5">
    <location>
        <begin position="330"/>
        <end position="485"/>
    </location>
</feature>
<protein>
    <recommendedName>
        <fullName evidence="9">Alpha/beta fold hydrolase</fullName>
    </recommendedName>
</protein>
<sequence length="517" mass="52141">MTDLHESLAARWRAGQRLRGPLLRMPNETLIELSGAVGMDFVVVDTEHGPGDQIPLGHHLMAADGAGVPALVRVGALGEVLRVLDQGAAGIVVPHVSDADQARAAVRAAHYPPRGDRGFATYTRRGRHGLAGAAEHLTGSADTLVVAMIEDAAGVAAAAEIAAVDGIDGLFVGPADLSVALGLPGAVTHPEVTSAIAAVHQAARAAGKAVVAITGTADGARALYDGGADVVIFNALAALGTLWTDLAAAGAAADPGSDTGNDTRASGPAADPRVPLTDPVVLLPGMLGGPGTWDAVAPLLGVPCIQGRIDLDDSVAGMAESVLAAAPPRFSLAGHSLGGVVALEVARRAPDRVRALVLVNASGRAATDDQRAAWRGLLDRLDGGDFDGVVDDLVRDNLGPAAGDPDLVRRCVEGARRVGPAGLRRQLAAQATRPDSLPLLPGMALPVLVVGGADDDVCPPDRQRELADGIPGARLVVLPGAGHHLPGQAPDELAAAIRDLLGVGAPPVSRAAPTGGR</sequence>